<dbReference type="SUPFAM" id="SSF52058">
    <property type="entry name" value="L domain-like"/>
    <property type="match status" value="2"/>
</dbReference>
<dbReference type="InterPro" id="IPR015300">
    <property type="entry name" value="DNA-bd_pseudobarrel_sf"/>
</dbReference>
<dbReference type="InterPro" id="IPR036388">
    <property type="entry name" value="WH-like_DNA-bd_sf"/>
</dbReference>
<dbReference type="PANTHER" id="PTHR47186:SF24">
    <property type="entry name" value="DISEASE RESISTANCE RPP13-LIKE PROTEIN 1"/>
    <property type="match status" value="1"/>
</dbReference>
<feature type="domain" description="TF-B3" evidence="9">
    <location>
        <begin position="258"/>
        <end position="360"/>
    </location>
</feature>
<dbReference type="Gene3D" id="3.40.50.300">
    <property type="entry name" value="P-loop containing nucleotide triphosphate hydrolases"/>
    <property type="match status" value="1"/>
</dbReference>
<evidence type="ECO:0000259" key="9">
    <source>
        <dbReference type="PROSITE" id="PS50863"/>
    </source>
</evidence>
<dbReference type="EnsemblPlants" id="AUR62023866-RA">
    <property type="protein sequence ID" value="AUR62023866-RA:cds"/>
    <property type="gene ID" value="AUR62023866"/>
</dbReference>
<evidence type="ECO:0000313" key="11">
    <source>
        <dbReference type="Proteomes" id="UP000596660"/>
    </source>
</evidence>
<dbReference type="PRINTS" id="PR00364">
    <property type="entry name" value="DISEASERSIST"/>
</dbReference>
<dbReference type="InterPro" id="IPR003340">
    <property type="entry name" value="B3_DNA-bd"/>
</dbReference>
<dbReference type="Gramene" id="AUR62023866-RA">
    <property type="protein sequence ID" value="AUR62023866-RA:cds"/>
    <property type="gene ID" value="AUR62023866"/>
</dbReference>
<accession>A0A803M5Z3</accession>
<reference evidence="10" key="1">
    <citation type="journal article" date="2017" name="Nature">
        <title>The genome of Chenopodium quinoa.</title>
        <authorList>
            <person name="Jarvis D.E."/>
            <person name="Ho Y.S."/>
            <person name="Lightfoot D.J."/>
            <person name="Schmoeckel S.M."/>
            <person name="Li B."/>
            <person name="Borm T.J.A."/>
            <person name="Ohyanagi H."/>
            <person name="Mineta K."/>
            <person name="Michell C.T."/>
            <person name="Saber N."/>
            <person name="Kharbatia N.M."/>
            <person name="Rupper R.R."/>
            <person name="Sharp A.R."/>
            <person name="Dally N."/>
            <person name="Boughton B.A."/>
            <person name="Woo Y.H."/>
            <person name="Gao G."/>
            <person name="Schijlen E.G.W.M."/>
            <person name="Guo X."/>
            <person name="Momin A.A."/>
            <person name="Negrao S."/>
            <person name="Al-Babili S."/>
            <person name="Gehring C."/>
            <person name="Roessner U."/>
            <person name="Jung C."/>
            <person name="Murphy K."/>
            <person name="Arold S.T."/>
            <person name="Gojobori T."/>
            <person name="van der Linden C.G."/>
            <person name="van Loo E.N."/>
            <person name="Jellen E.N."/>
            <person name="Maughan P.J."/>
            <person name="Tester M."/>
        </authorList>
    </citation>
    <scope>NUCLEOTIDE SEQUENCE [LARGE SCALE GENOMIC DNA]</scope>
    <source>
        <strain evidence="10">cv. PI 614886</strain>
    </source>
</reference>
<dbReference type="SUPFAM" id="SSF52540">
    <property type="entry name" value="P-loop containing nucleoside triphosphate hydrolases"/>
    <property type="match status" value="1"/>
</dbReference>
<dbReference type="InterPro" id="IPR001611">
    <property type="entry name" value="Leu-rich_rpt"/>
</dbReference>
<dbReference type="PROSITE" id="PS50863">
    <property type="entry name" value="B3"/>
    <property type="match status" value="1"/>
</dbReference>
<evidence type="ECO:0000256" key="1">
    <source>
        <dbReference type="ARBA" id="ARBA00004123"/>
    </source>
</evidence>
<keyword evidence="3" id="KW-0677">Repeat</keyword>
<dbReference type="Pfam" id="PF00931">
    <property type="entry name" value="NB-ARC"/>
    <property type="match status" value="1"/>
</dbReference>
<protein>
    <recommendedName>
        <fullName evidence="9">TF-B3 domain-containing protein</fullName>
    </recommendedName>
</protein>
<dbReference type="GO" id="GO:0043531">
    <property type="term" value="F:ADP binding"/>
    <property type="evidence" value="ECO:0007669"/>
    <property type="project" value="InterPro"/>
</dbReference>
<evidence type="ECO:0000256" key="2">
    <source>
        <dbReference type="ARBA" id="ARBA00022614"/>
    </source>
</evidence>
<dbReference type="OMA" id="RMEYQCH"/>
<dbReference type="GO" id="GO:0005634">
    <property type="term" value="C:nucleus"/>
    <property type="evidence" value="ECO:0007669"/>
    <property type="project" value="UniProtKB-SubCell"/>
</dbReference>
<dbReference type="Pfam" id="PF23598">
    <property type="entry name" value="LRR_14"/>
    <property type="match status" value="1"/>
</dbReference>
<dbReference type="Pfam" id="PF25019">
    <property type="entry name" value="LRR_R13L1-DRL21"/>
    <property type="match status" value="1"/>
</dbReference>
<dbReference type="PROSITE" id="PS51450">
    <property type="entry name" value="LRR"/>
    <property type="match status" value="1"/>
</dbReference>
<dbReference type="Gene3D" id="1.10.10.10">
    <property type="entry name" value="Winged helix-like DNA-binding domain superfamily/Winged helix DNA-binding domain"/>
    <property type="match status" value="1"/>
</dbReference>
<dbReference type="InterPro" id="IPR002182">
    <property type="entry name" value="NB-ARC"/>
</dbReference>
<keyword evidence="11" id="KW-1185">Reference proteome</keyword>
<keyword evidence="6" id="KW-0238">DNA-binding</keyword>
<proteinExistence type="predicted"/>
<keyword evidence="8" id="KW-0539">Nucleus</keyword>
<dbReference type="InterPro" id="IPR055414">
    <property type="entry name" value="LRR_R13L4/SHOC2-like"/>
</dbReference>
<dbReference type="Gene3D" id="3.80.10.10">
    <property type="entry name" value="Ribonuclease Inhibitor"/>
    <property type="match status" value="3"/>
</dbReference>
<dbReference type="InterPro" id="IPR056789">
    <property type="entry name" value="LRR_R13L1-DRL21"/>
</dbReference>
<dbReference type="GO" id="GO:0003677">
    <property type="term" value="F:DNA binding"/>
    <property type="evidence" value="ECO:0007669"/>
    <property type="project" value="UniProtKB-KW"/>
</dbReference>
<evidence type="ECO:0000256" key="8">
    <source>
        <dbReference type="ARBA" id="ARBA00023242"/>
    </source>
</evidence>
<dbReference type="SMART" id="SM00369">
    <property type="entry name" value="LRR_TYP"/>
    <property type="match status" value="5"/>
</dbReference>
<dbReference type="CDD" id="cd10017">
    <property type="entry name" value="B3_DNA"/>
    <property type="match status" value="1"/>
</dbReference>
<dbReference type="Gene3D" id="2.40.330.10">
    <property type="entry name" value="DNA-binding pseudobarrel domain"/>
    <property type="match status" value="1"/>
</dbReference>
<dbReference type="InterPro" id="IPR032675">
    <property type="entry name" value="LRR_dom_sf"/>
</dbReference>
<dbReference type="GO" id="GO:0006952">
    <property type="term" value="P:defense response"/>
    <property type="evidence" value="ECO:0007669"/>
    <property type="project" value="UniProtKB-KW"/>
</dbReference>
<dbReference type="SUPFAM" id="SSF101936">
    <property type="entry name" value="DNA-binding pseudobarrel domain"/>
    <property type="match status" value="1"/>
</dbReference>
<dbReference type="SMART" id="SM01019">
    <property type="entry name" value="B3"/>
    <property type="match status" value="1"/>
</dbReference>
<dbReference type="InterPro" id="IPR003591">
    <property type="entry name" value="Leu-rich_rpt_typical-subtyp"/>
</dbReference>
<evidence type="ECO:0000256" key="5">
    <source>
        <dbReference type="ARBA" id="ARBA00023015"/>
    </source>
</evidence>
<sequence>MLTKSLINPVSASASSSREYYCESGTRFLRRDSLISHQLFSDAVSIKEDLTAIAMLSPVSKQPKLQLAEQDAKTSVSNNPQELAVADPFEQSVITSVSNKPRELNVADPFEQSSMTSVSNKPRELNVADPFEHSAMTFVSNKPRELNVADPFEQSSMTSVSSKPQELNVADPFAHTTMPSVSTRQPQECNVADSVAQIDMHLREALTAGTELMENLKLSGSENDLAASELAEQVILSAKRVQKLLPVKKEMMFRKELLPMDLTPSGVSKLKCLPIPKVFAEKYFPKLLSSIKSILLNFEDLTGKLWTFQYSYWNTYQCYILAEGWSRFVEEKQLSVGDTVFFYRGVGGEDRYKFFIHWSRRGALAKQFLGNALLFRMLNSPPNASYDEMDADDVHAPFTPFPFTPSPLTPYPFTPSPLTPYPFTPSPTLSDGLIVDDALAPYFHSLSPNHCSPCEADFDGVIADKALRYCALFPHNYEFEKETVIQLWMAHGVFVREPMEGNADFFFENWLTRGYFLFCQTNLVTGKAMYKFKRDCCLFPLSILSGNHVVLIEGNSNLNDVSVEVSHVSIRCYTQKNSTVFQELKRFKHLRTLMFLRGHDLSFKQVPRDFFLSLKLLQVLDLSQTCLLELPSSIGNLKCLRYLDLSETLIKRLPAAIDCLENLLTLKLRGCLNLTSLPKGMNKLVNLRHLELDVRRQLRSMPPGLGTLTNIQTLSAFLVDLEDECSIRQLQNMNNLSGNFCICRLENVLTKDEAIEACLCYKSKLTKLELQWSDSQNEDVSGSGEVLSSLVPNTSLEELHISCFDGFDLPGWICDPAFSKLVRITLFKCENCLVLPSLGQLPSLKFLNILDFHKLKVIDHNFYGWLDFQGVIAFPKLEKLAIENMLSLEEWSGMEKSVFPCLLKLTIKYCPKLCSLNTLSNLSFLKYLEISHCDMLESWTDGRLPPSVETLIIEDCPMISVESLKNGGQDWHKVAHIQSLWVDNQEIPSGKSFHATFLYLSSRRTCIVFFFFFKGQQSSFPSIVILPLLSQLILQWLNERRFTEVSDTEDFHIALLVTLFRLYSKWTGPMVMNFAGDDMAASVISTLKLIILRKKGCIVYDVVTGELSSLNKNTKIDFALALLQDLLERFKFLVFEEAGQVVQFDAEDELKKLKRKLLKAETLFDSFQLTPNNTWQHWVGEVTGVCYDAEDLVDDIVLGASKTSVIEKMFSFFERRKMAQQIQELQGRLEDIISGLDMVNRTNQQALQCSLGCYKEIAHTREQIRVPVRLFGRESDKEKIVSMLLEETLITVSIVGMGGLGKTTLAQSIQDDSRIQEKFHRIVWISVSAEFDMTKITDFILNRRQEGEYSFHPERIQSSFGDLYLGRSILFVLDDLREVKGNDWCSFCHYFLCSSGSKALLTTSNPNVTSITNATPYHLQMMKDEDCQVLIMDRALSFNNISERKLVILEDIAGAMAQKCKGLPLAANILGLLLSSKHDDDDWVTLSEKDICELSIFKEEIFPAFRLSNPNLASHLKKCLAYCSLFPRDYDFEKDNLVQLWMAEGFLLPQGMTNLEQIGCEYFNELLWRSVFQLSHLGDQEMPSYKIHEFIHRFAEFVASDTCFRLAKGEWSCSAPLYKKVRHLSLLCDCIKLPFLKEIEKCDGLRTFLLLSEHGTQIGQVPYSFFQKLVRLRVLDLSHTNIDELPESLGRLKHLRYLDASQTHILRLPNSASDLHGLQVLKLSGCSELRELPKQIKNLTNLIHLDVDMRKLRCMPASIGSLSCLKTLPAFMVGKKEGYRITELKNLKHLRGTIYLGKLEYVRDGAEAREAMICDKPFIKRLELEWSRCSRDGSVQMDILSGLQPHKNLKELLLINYGGSRFPVWLTSPSCLLVSIHVQFCKQDDVLPSLGQLLFLKTLNIEGMDRVKCVDNHFCGEGRNEAFPSLESLKIQDMMCLARWFKLPDNSMPQLRELTIEDCPNLLSMQSLKHMNSLQTFELNRCMELMSLPELPVSIQSLIITDCDMVKQRCQPEEGPDWSSIRAIPYVEIDYETVVPQASS</sequence>
<evidence type="ECO:0000256" key="6">
    <source>
        <dbReference type="ARBA" id="ARBA00023125"/>
    </source>
</evidence>
<name>A0A803M5Z3_CHEQI</name>
<reference evidence="10" key="2">
    <citation type="submission" date="2021-03" db="UniProtKB">
        <authorList>
            <consortium name="EnsemblPlants"/>
        </authorList>
    </citation>
    <scope>IDENTIFICATION</scope>
</reference>
<evidence type="ECO:0000256" key="3">
    <source>
        <dbReference type="ARBA" id="ARBA00022737"/>
    </source>
</evidence>
<evidence type="ECO:0000313" key="10">
    <source>
        <dbReference type="EnsemblPlants" id="AUR62023866-RA:cds"/>
    </source>
</evidence>
<dbReference type="InterPro" id="IPR027417">
    <property type="entry name" value="P-loop_NTPase"/>
</dbReference>
<dbReference type="PANTHER" id="PTHR47186">
    <property type="entry name" value="LEUCINE-RICH REPEAT-CONTAINING PROTEIN 57"/>
    <property type="match status" value="1"/>
</dbReference>
<keyword evidence="2" id="KW-0433">Leucine-rich repeat</keyword>
<keyword evidence="5" id="KW-0805">Transcription regulation</keyword>
<keyword evidence="7" id="KW-0804">Transcription</keyword>
<comment type="subcellular location">
    <subcellularLocation>
        <location evidence="1">Nucleus</location>
    </subcellularLocation>
</comment>
<dbReference type="Pfam" id="PF02362">
    <property type="entry name" value="B3"/>
    <property type="match status" value="1"/>
</dbReference>
<organism evidence="10 11">
    <name type="scientific">Chenopodium quinoa</name>
    <name type="common">Quinoa</name>
    <dbReference type="NCBI Taxonomy" id="63459"/>
    <lineage>
        <taxon>Eukaryota</taxon>
        <taxon>Viridiplantae</taxon>
        <taxon>Streptophyta</taxon>
        <taxon>Embryophyta</taxon>
        <taxon>Tracheophyta</taxon>
        <taxon>Spermatophyta</taxon>
        <taxon>Magnoliopsida</taxon>
        <taxon>eudicotyledons</taxon>
        <taxon>Gunneridae</taxon>
        <taxon>Pentapetalae</taxon>
        <taxon>Caryophyllales</taxon>
        <taxon>Chenopodiaceae</taxon>
        <taxon>Chenopodioideae</taxon>
        <taxon>Atripliceae</taxon>
        <taxon>Chenopodium</taxon>
    </lineage>
</organism>
<keyword evidence="4" id="KW-0611">Plant defense</keyword>
<evidence type="ECO:0000256" key="4">
    <source>
        <dbReference type="ARBA" id="ARBA00022821"/>
    </source>
</evidence>
<dbReference type="Gene3D" id="1.20.5.4130">
    <property type="match status" value="1"/>
</dbReference>
<dbReference type="Proteomes" id="UP000596660">
    <property type="component" value="Unplaced"/>
</dbReference>
<dbReference type="InterPro" id="IPR058922">
    <property type="entry name" value="WHD_DRP"/>
</dbReference>
<dbReference type="Pfam" id="PF23559">
    <property type="entry name" value="WHD_DRP"/>
    <property type="match status" value="1"/>
</dbReference>
<evidence type="ECO:0000256" key="7">
    <source>
        <dbReference type="ARBA" id="ARBA00023163"/>
    </source>
</evidence>